<evidence type="ECO:0000256" key="2">
    <source>
        <dbReference type="ARBA" id="ARBA00022679"/>
    </source>
</evidence>
<dbReference type="AlphaFoldDB" id="A0ABD3V8T8"/>
<dbReference type="GO" id="GO:0016740">
    <property type="term" value="F:transferase activity"/>
    <property type="evidence" value="ECO:0007669"/>
    <property type="project" value="UniProtKB-KW"/>
</dbReference>
<dbReference type="Pfam" id="PF00685">
    <property type="entry name" value="Sulfotransfer_1"/>
    <property type="match status" value="1"/>
</dbReference>
<feature type="domain" description="Sulfotransferase" evidence="3">
    <location>
        <begin position="55"/>
        <end position="296"/>
    </location>
</feature>
<name>A0ABD3V8T8_SINWO</name>
<organism evidence="4 5">
    <name type="scientific">Sinanodonta woodiana</name>
    <name type="common">Chinese pond mussel</name>
    <name type="synonym">Anodonta woodiana</name>
    <dbReference type="NCBI Taxonomy" id="1069815"/>
    <lineage>
        <taxon>Eukaryota</taxon>
        <taxon>Metazoa</taxon>
        <taxon>Spiralia</taxon>
        <taxon>Lophotrochozoa</taxon>
        <taxon>Mollusca</taxon>
        <taxon>Bivalvia</taxon>
        <taxon>Autobranchia</taxon>
        <taxon>Heteroconchia</taxon>
        <taxon>Palaeoheterodonta</taxon>
        <taxon>Unionida</taxon>
        <taxon>Unionoidea</taxon>
        <taxon>Unionidae</taxon>
        <taxon>Unioninae</taxon>
        <taxon>Sinanodonta</taxon>
    </lineage>
</organism>
<dbReference type="SUPFAM" id="SSF52540">
    <property type="entry name" value="P-loop containing nucleoside triphosphate hydrolases"/>
    <property type="match status" value="1"/>
</dbReference>
<evidence type="ECO:0000259" key="3">
    <source>
        <dbReference type="Pfam" id="PF00685"/>
    </source>
</evidence>
<evidence type="ECO:0000256" key="1">
    <source>
        <dbReference type="ARBA" id="ARBA00005771"/>
    </source>
</evidence>
<dbReference type="EMBL" id="JBJQND010000013">
    <property type="protein sequence ID" value="KAL3858004.1"/>
    <property type="molecule type" value="Genomic_DNA"/>
</dbReference>
<evidence type="ECO:0000313" key="4">
    <source>
        <dbReference type="EMBL" id="KAL3858004.1"/>
    </source>
</evidence>
<accession>A0ABD3V8T8</accession>
<gene>
    <name evidence="4" type="ORF">ACJMK2_012622</name>
</gene>
<comment type="similarity">
    <text evidence="1">Belongs to the sulfotransferase 1 family.</text>
</comment>
<dbReference type="InterPro" id="IPR000863">
    <property type="entry name" value="Sulfotransferase_dom"/>
</dbReference>
<keyword evidence="5" id="KW-1185">Reference proteome</keyword>
<keyword evidence="2" id="KW-0808">Transferase</keyword>
<protein>
    <recommendedName>
        <fullName evidence="3">Sulfotransferase domain-containing protein</fullName>
    </recommendedName>
</protein>
<sequence>MNFDNSTHTVKKRIFKGPKGGEITVNNVKGYYFMEHVQDPEQRVKDIELFKALSDDVLICSYPKSGLHWVWEIVTMLRREDRTSSSHLMEGSLIDFVSANQIEARKSPRTLTTHIPAQMLPDSVKKYGCKLILILRDPRAVAVAYYKHYQHIKMGHFSGTWEDFLHFFLRGQVAHNSWFDHIKSWEKFIKAGHNNTIHVVHYEDLKRDPVNEIAKMGTFLGLSKDFEYYAAVAKATNIQNLKSYKGKLGEKKIGAYFKGQTYPFFRKGESDDWMNYFTVNQNFIFEDVFKKEMKESSVRLRSSL</sequence>
<dbReference type="Gene3D" id="3.40.50.300">
    <property type="entry name" value="P-loop containing nucleotide triphosphate hydrolases"/>
    <property type="match status" value="1"/>
</dbReference>
<comment type="caution">
    <text evidence="4">The sequence shown here is derived from an EMBL/GenBank/DDBJ whole genome shotgun (WGS) entry which is preliminary data.</text>
</comment>
<proteinExistence type="inferred from homology"/>
<evidence type="ECO:0000313" key="5">
    <source>
        <dbReference type="Proteomes" id="UP001634394"/>
    </source>
</evidence>
<dbReference type="InterPro" id="IPR027417">
    <property type="entry name" value="P-loop_NTPase"/>
</dbReference>
<dbReference type="Proteomes" id="UP001634394">
    <property type="component" value="Unassembled WGS sequence"/>
</dbReference>
<reference evidence="4 5" key="1">
    <citation type="submission" date="2024-11" db="EMBL/GenBank/DDBJ databases">
        <title>Chromosome-level genome assembly of the freshwater bivalve Anodonta woodiana.</title>
        <authorList>
            <person name="Chen X."/>
        </authorList>
    </citation>
    <scope>NUCLEOTIDE SEQUENCE [LARGE SCALE GENOMIC DNA]</scope>
    <source>
        <strain evidence="4">MN2024</strain>
        <tissue evidence="4">Gills</tissue>
    </source>
</reference>
<dbReference type="PANTHER" id="PTHR11783">
    <property type="entry name" value="SULFOTRANSFERASE SULT"/>
    <property type="match status" value="1"/>
</dbReference>